<dbReference type="InterPro" id="IPR015943">
    <property type="entry name" value="WD40/YVTN_repeat-like_dom_sf"/>
</dbReference>
<dbReference type="PANTHER" id="PTHR30344">
    <property type="entry name" value="6-PHOSPHOGLUCONOLACTONASE-RELATED"/>
    <property type="match status" value="1"/>
</dbReference>
<dbReference type="InterPro" id="IPR050282">
    <property type="entry name" value="Cycloisomerase_2"/>
</dbReference>
<keyword evidence="2" id="KW-0378">Hydrolase</keyword>
<dbReference type="InterPro" id="IPR019405">
    <property type="entry name" value="Lactonase_7-beta_prop"/>
</dbReference>
<accession>A0ABW5WSB6</accession>
<sequence>MQEKILLGTYTRRESKGIYSIVLDTKKEDLTDLTLMTEETSPTYLSESRDGYIYSVTSVDDKGGTAAYDRNFNLVNTVVKDGAPVCYTAVDETRGLVYGANYHEGEVNVYKILKDGSLEAADTIVHDEPTGSHENQDSAHAHYADLTPDKRLTVCDLGTDSVYTYDVSDDGILTETAVYTAEDATGPRHLTFNPNGRYAYLFGELDSTVTVLSYEQETGVFTELQKVSTLPEGYSDFNAGAAVKITKDGKFLYLSNRGHNSIAVFKINADGSEVTFVEHVSTEGSTPRDFSLSPDDQFLIAANLDSDNLTLYRRNSDSGRLSVIKKDIYAPEVVCVLFTK</sequence>
<dbReference type="PANTHER" id="PTHR30344:SF1">
    <property type="entry name" value="6-PHOSPHOGLUCONOLACTONASE"/>
    <property type="match status" value="1"/>
</dbReference>
<protein>
    <submittedName>
        <fullName evidence="2">Lactonase family protein</fullName>
        <ecNumber evidence="2">3.1.1.-</ecNumber>
    </submittedName>
</protein>
<dbReference type="SUPFAM" id="SSF51004">
    <property type="entry name" value="C-terminal (heme d1) domain of cytochrome cd1-nitrite reductase"/>
    <property type="match status" value="1"/>
</dbReference>
<evidence type="ECO:0000313" key="3">
    <source>
        <dbReference type="Proteomes" id="UP001597519"/>
    </source>
</evidence>
<comment type="caution">
    <text evidence="2">The sequence shown here is derived from an EMBL/GenBank/DDBJ whole genome shotgun (WGS) entry which is preliminary data.</text>
</comment>
<comment type="similarity">
    <text evidence="1">Belongs to the cycloisomerase 2 family.</text>
</comment>
<dbReference type="Pfam" id="PF10282">
    <property type="entry name" value="Lactonase"/>
    <property type="match status" value="1"/>
</dbReference>
<keyword evidence="3" id="KW-1185">Reference proteome</keyword>
<name>A0ABW5WSB6_9STAP</name>
<evidence type="ECO:0000256" key="1">
    <source>
        <dbReference type="ARBA" id="ARBA00005564"/>
    </source>
</evidence>
<gene>
    <name evidence="2" type="ORF">ACFSX4_04415</name>
</gene>
<dbReference type="GO" id="GO:0016787">
    <property type="term" value="F:hydrolase activity"/>
    <property type="evidence" value="ECO:0007669"/>
    <property type="project" value="UniProtKB-KW"/>
</dbReference>
<proteinExistence type="inferred from homology"/>
<dbReference type="Proteomes" id="UP001597519">
    <property type="component" value="Unassembled WGS sequence"/>
</dbReference>
<dbReference type="InterPro" id="IPR011048">
    <property type="entry name" value="Haem_d1_sf"/>
</dbReference>
<dbReference type="Gene3D" id="2.130.10.10">
    <property type="entry name" value="YVTN repeat-like/Quinoprotein amine dehydrogenase"/>
    <property type="match status" value="1"/>
</dbReference>
<dbReference type="EC" id="3.1.1.-" evidence="2"/>
<dbReference type="EMBL" id="JBHUOQ010000001">
    <property type="protein sequence ID" value="MFD2829701.1"/>
    <property type="molecule type" value="Genomic_DNA"/>
</dbReference>
<reference evidence="3" key="1">
    <citation type="journal article" date="2019" name="Int. J. Syst. Evol. Microbiol.">
        <title>The Global Catalogue of Microorganisms (GCM) 10K type strain sequencing project: providing services to taxonomists for standard genome sequencing and annotation.</title>
        <authorList>
            <consortium name="The Broad Institute Genomics Platform"/>
            <consortium name="The Broad Institute Genome Sequencing Center for Infectious Disease"/>
            <person name="Wu L."/>
            <person name="Ma J."/>
        </authorList>
    </citation>
    <scope>NUCLEOTIDE SEQUENCE [LARGE SCALE GENOMIC DNA]</scope>
    <source>
        <strain evidence="3">KCTC 33575</strain>
    </source>
</reference>
<dbReference type="RefSeq" id="WP_377771939.1">
    <property type="nucleotide sequence ID" value="NZ_JBHUOQ010000001.1"/>
</dbReference>
<organism evidence="2 3">
    <name type="scientific">Corticicoccus populi</name>
    <dbReference type="NCBI Taxonomy" id="1812821"/>
    <lineage>
        <taxon>Bacteria</taxon>
        <taxon>Bacillati</taxon>
        <taxon>Bacillota</taxon>
        <taxon>Bacilli</taxon>
        <taxon>Bacillales</taxon>
        <taxon>Staphylococcaceae</taxon>
        <taxon>Corticicoccus</taxon>
    </lineage>
</organism>
<evidence type="ECO:0000313" key="2">
    <source>
        <dbReference type="EMBL" id="MFD2829701.1"/>
    </source>
</evidence>